<accession>A0ABP4NCS7</accession>
<dbReference type="RefSeq" id="WP_344183124.1">
    <property type="nucleotide sequence ID" value="NZ_BAAANC010000005.1"/>
</dbReference>
<dbReference type="Proteomes" id="UP001500363">
    <property type="component" value="Unassembled WGS sequence"/>
</dbReference>
<keyword evidence="2" id="KW-0547">Nucleotide-binding</keyword>
<dbReference type="InterPro" id="IPR003593">
    <property type="entry name" value="AAA+_ATPase"/>
</dbReference>
<reference evidence="6" key="1">
    <citation type="journal article" date="2019" name="Int. J. Syst. Evol. Microbiol.">
        <title>The Global Catalogue of Microorganisms (GCM) 10K type strain sequencing project: providing services to taxonomists for standard genome sequencing and annotation.</title>
        <authorList>
            <consortium name="The Broad Institute Genomics Platform"/>
            <consortium name="The Broad Institute Genome Sequencing Center for Infectious Disease"/>
            <person name="Wu L."/>
            <person name="Ma J."/>
        </authorList>
    </citation>
    <scope>NUCLEOTIDE SEQUENCE [LARGE SCALE GENOMIC DNA]</scope>
    <source>
        <strain evidence="6">JCM 14303</strain>
    </source>
</reference>
<dbReference type="PANTHER" id="PTHR42788">
    <property type="entry name" value="TAURINE IMPORT ATP-BINDING PROTEIN-RELATED"/>
    <property type="match status" value="1"/>
</dbReference>
<dbReference type="GO" id="GO:0005524">
    <property type="term" value="F:ATP binding"/>
    <property type="evidence" value="ECO:0007669"/>
    <property type="project" value="UniProtKB-KW"/>
</dbReference>
<evidence type="ECO:0000256" key="3">
    <source>
        <dbReference type="ARBA" id="ARBA00022840"/>
    </source>
</evidence>
<evidence type="ECO:0000256" key="1">
    <source>
        <dbReference type="ARBA" id="ARBA00022448"/>
    </source>
</evidence>
<organism evidence="5 6">
    <name type="scientific">Kribbella lupini</name>
    <dbReference type="NCBI Taxonomy" id="291602"/>
    <lineage>
        <taxon>Bacteria</taxon>
        <taxon>Bacillati</taxon>
        <taxon>Actinomycetota</taxon>
        <taxon>Actinomycetes</taxon>
        <taxon>Propionibacteriales</taxon>
        <taxon>Kribbellaceae</taxon>
        <taxon>Kribbella</taxon>
    </lineage>
</organism>
<dbReference type="SMART" id="SM00382">
    <property type="entry name" value="AAA"/>
    <property type="match status" value="1"/>
</dbReference>
<name>A0ABP4NCS7_9ACTN</name>
<evidence type="ECO:0000313" key="5">
    <source>
        <dbReference type="EMBL" id="GAA1559646.1"/>
    </source>
</evidence>
<dbReference type="EMBL" id="BAAANC010000005">
    <property type="protein sequence ID" value="GAA1559646.1"/>
    <property type="molecule type" value="Genomic_DNA"/>
</dbReference>
<dbReference type="PROSITE" id="PS50893">
    <property type="entry name" value="ABC_TRANSPORTER_2"/>
    <property type="match status" value="1"/>
</dbReference>
<dbReference type="InterPro" id="IPR027417">
    <property type="entry name" value="P-loop_NTPase"/>
</dbReference>
<feature type="domain" description="ABC transporter" evidence="4">
    <location>
        <begin position="27"/>
        <end position="253"/>
    </location>
</feature>
<evidence type="ECO:0000259" key="4">
    <source>
        <dbReference type="PROSITE" id="PS50893"/>
    </source>
</evidence>
<dbReference type="InterPro" id="IPR050166">
    <property type="entry name" value="ABC_transporter_ATP-bind"/>
</dbReference>
<dbReference type="InterPro" id="IPR003439">
    <property type="entry name" value="ABC_transporter-like_ATP-bd"/>
</dbReference>
<evidence type="ECO:0000313" key="6">
    <source>
        <dbReference type="Proteomes" id="UP001500363"/>
    </source>
</evidence>
<dbReference type="Pfam" id="PF00005">
    <property type="entry name" value="ABC_tran"/>
    <property type="match status" value="1"/>
</dbReference>
<dbReference type="SUPFAM" id="SSF52540">
    <property type="entry name" value="P-loop containing nucleoside triphosphate hydrolases"/>
    <property type="match status" value="1"/>
</dbReference>
<keyword evidence="6" id="KW-1185">Reference proteome</keyword>
<evidence type="ECO:0000256" key="2">
    <source>
        <dbReference type="ARBA" id="ARBA00022741"/>
    </source>
</evidence>
<keyword evidence="3 5" id="KW-0067">ATP-binding</keyword>
<protein>
    <submittedName>
        <fullName evidence="5">ABC transporter ATP-binding protein</fullName>
    </submittedName>
</protein>
<comment type="caution">
    <text evidence="5">The sequence shown here is derived from an EMBL/GenBank/DDBJ whole genome shotgun (WGS) entry which is preliminary data.</text>
</comment>
<proteinExistence type="predicted"/>
<gene>
    <name evidence="5" type="ORF">GCM10009741_75920</name>
</gene>
<dbReference type="PANTHER" id="PTHR42788:SF13">
    <property type="entry name" value="ALIPHATIC SULFONATES IMPORT ATP-BINDING PROTEIN SSUB"/>
    <property type="match status" value="1"/>
</dbReference>
<keyword evidence="1" id="KW-0813">Transport</keyword>
<sequence>MNAKGTKVMEAGTAVEGTGSGGAPSIIELRDIDFEYDTGLLALHGVGLRVERGLNIAITGPSGCGKSTLLRLLAGLATPTRGTLTRSPAPEGTHGLAMMFQEDTLLPWLTVGGNIALHFKFRKRPKAYVRQVIDELLPLVGLQDFKDAYPYQLSIGMRRRVAFLSAIAPRPELLLLDEPFSALDEPTRVALHQDVLRVTQELGITLVLVTHDIAEAVSLSDEVIVMSKRPGRIAGRHTMSFGKERDVLSMRDSDEFLRLYGEVWSDLRRQIRGDES</sequence>
<dbReference type="Gene3D" id="3.40.50.300">
    <property type="entry name" value="P-loop containing nucleotide triphosphate hydrolases"/>
    <property type="match status" value="1"/>
</dbReference>